<reference evidence="2 3" key="1">
    <citation type="journal article" date="2014" name="Genome Announc.">
        <title>Draft genome sequences of eight enterohepatic helicobacter species isolated from both laboratory and wild rodents.</title>
        <authorList>
            <person name="Sheh A."/>
            <person name="Shen Z."/>
            <person name="Fox J.G."/>
        </authorList>
    </citation>
    <scope>NUCLEOTIDE SEQUENCE [LARGE SCALE GENOMIC DNA]</scope>
    <source>
        <strain evidence="2 3">MIT 97-6194</strain>
    </source>
</reference>
<dbReference type="OrthoDB" id="5324033at2"/>
<dbReference type="RefSeq" id="WP_052062562.1">
    <property type="nucleotide sequence ID" value="NZ_JRMP02000006.1"/>
</dbReference>
<reference evidence="2" key="3">
    <citation type="submission" date="2018-04" db="EMBL/GenBank/DDBJ databases">
        <authorList>
            <person name="Sheh A."/>
            <person name="Shen Z."/>
            <person name="Mannion A.J."/>
            <person name="Fox J.G."/>
        </authorList>
    </citation>
    <scope>NUCLEOTIDE SEQUENCE</scope>
    <source>
        <strain evidence="2">MIT 97-6194</strain>
    </source>
</reference>
<dbReference type="EMBL" id="QBIU01000002">
    <property type="protein sequence ID" value="MWV70722.1"/>
    <property type="molecule type" value="Genomic_DNA"/>
</dbReference>
<dbReference type="AlphaFoldDB" id="A0A347VXS1"/>
<evidence type="ECO:0000313" key="4">
    <source>
        <dbReference type="Proteomes" id="UP000477070"/>
    </source>
</evidence>
<dbReference type="EMBL" id="JRMP02000006">
    <property type="protein sequence ID" value="TLD94567.1"/>
    <property type="molecule type" value="Genomic_DNA"/>
</dbReference>
<protein>
    <recommendedName>
        <fullName evidence="5">Thioredoxin reductase</fullName>
    </recommendedName>
</protein>
<reference evidence="2 3" key="2">
    <citation type="journal article" date="2016" name="Infect. Immun.">
        <title>Helicobacter saguini, a Novel Helicobacter Isolated from Cotton-Top Tamarins with Ulcerative Colitis, Has Proinflammatory Properties and Induces Typhlocolitis and Dysplasia in Gnotobiotic IL-10-/- Mice.</title>
        <authorList>
            <person name="Shen Z."/>
            <person name="Mannion A."/>
            <person name="Whary M.T."/>
            <person name="Muthupalani S."/>
            <person name="Sheh A."/>
            <person name="Feng Y."/>
            <person name="Gong G."/>
            <person name="Vandamme P."/>
            <person name="Holcombe H.R."/>
            <person name="Paster B.J."/>
            <person name="Fox J.G."/>
        </authorList>
    </citation>
    <scope>NUCLEOTIDE SEQUENCE [LARGE SCALE GENOMIC DNA]</scope>
    <source>
        <strain evidence="2 3">MIT 97-6194</strain>
    </source>
</reference>
<keyword evidence="3" id="KW-1185">Reference proteome</keyword>
<evidence type="ECO:0000313" key="2">
    <source>
        <dbReference type="EMBL" id="TLD94567.1"/>
    </source>
</evidence>
<evidence type="ECO:0008006" key="5">
    <source>
        <dbReference type="Google" id="ProtNLM"/>
    </source>
</evidence>
<accession>A0A347VXS1</accession>
<proteinExistence type="predicted"/>
<evidence type="ECO:0000313" key="3">
    <source>
        <dbReference type="Proteomes" id="UP000029714"/>
    </source>
</evidence>
<comment type="caution">
    <text evidence="2">The sequence shown here is derived from an EMBL/GenBank/DDBJ whole genome shotgun (WGS) entry which is preliminary data.</text>
</comment>
<sequence>MRIVKDIFGNDIHLDSEGNIIFKDYVYDIKTMFRDEIKKLPVEDKKLLKENAYISTRLLNETNDIIRNSPYAHYQPIYLDPTQTTGQSSTFNTFKSWQDLYLKDPIKKAIAPWTKKEKAYFESLKTRMQRYKYLVIRSGLRSSVIDIPFDAIGAVDEDGNIINRDYEDLYRIVDKKKNTMRSYLHGQEWGIAAGILGRAEYFARDNCGFTSRYIQEAILGLQINPWELTKGNNIMIFGKNIIGETELGFKYNPLKKQQVKALVNKIKPDKFGMLPYIDEIIGADWILDFSKYDAYNDILPEIDDYIYEGKLLDPRDSKATQETRKEFMKISNFLIQRRRETAALDLPDIPTLEDPQLEYDILVLYANVLAVTPPQGYPNAPLYYTPESLEELYKSGKLDKKLDPRIPAIYRESFPQYLRDEIEAYAKKHKIK</sequence>
<dbReference type="Proteomes" id="UP000029714">
    <property type="component" value="Unassembled WGS sequence"/>
</dbReference>
<reference evidence="1 4" key="4">
    <citation type="submission" date="2019-12" db="EMBL/GenBank/DDBJ databases">
        <title>Multi-Generational Helicobacter saguini Isolates.</title>
        <authorList>
            <person name="Mannion A."/>
            <person name="Shen Z."/>
            <person name="Fox J.G."/>
        </authorList>
    </citation>
    <scope>NUCLEOTIDE SEQUENCE [LARGE SCALE GENOMIC DNA]</scope>
    <source>
        <strain evidence="1">16-048</strain>
        <strain evidence="4">16-048 (F4)</strain>
    </source>
</reference>
<dbReference type="Proteomes" id="UP000477070">
    <property type="component" value="Unassembled WGS sequence"/>
</dbReference>
<evidence type="ECO:0000313" key="1">
    <source>
        <dbReference type="EMBL" id="MWV70722.1"/>
    </source>
</evidence>
<gene>
    <name evidence="1" type="ORF">DCO61_12205</name>
    <name evidence="2" type="ORF">LS64_005220</name>
</gene>
<organism evidence="2 3">
    <name type="scientific">Helicobacter saguini</name>
    <dbReference type="NCBI Taxonomy" id="1548018"/>
    <lineage>
        <taxon>Bacteria</taxon>
        <taxon>Pseudomonadati</taxon>
        <taxon>Campylobacterota</taxon>
        <taxon>Epsilonproteobacteria</taxon>
        <taxon>Campylobacterales</taxon>
        <taxon>Helicobacteraceae</taxon>
        <taxon>Helicobacter</taxon>
    </lineage>
</organism>
<name>A0A347VXS1_9HELI</name>